<dbReference type="Pfam" id="PF02589">
    <property type="entry name" value="LUD_dom"/>
    <property type="match status" value="1"/>
</dbReference>
<dbReference type="OrthoDB" id="5289041at2"/>
<evidence type="ECO:0000256" key="5">
    <source>
        <dbReference type="ARBA" id="ARBA00022982"/>
    </source>
</evidence>
<keyword evidence="10" id="KW-1185">Reference proteome</keyword>
<dbReference type="GO" id="GO:0006089">
    <property type="term" value="P:lactate metabolic process"/>
    <property type="evidence" value="ECO:0007669"/>
    <property type="project" value="InterPro"/>
</dbReference>
<name>A0A1G5GUR7_9BACT</name>
<dbReference type="InterPro" id="IPR004452">
    <property type="entry name" value="LutB/LldF"/>
</dbReference>
<keyword evidence="6" id="KW-0408">Iron</keyword>
<dbReference type="PANTHER" id="PTHR47153">
    <property type="entry name" value="LACTATE UTILIZATION PROTEIN B"/>
    <property type="match status" value="1"/>
</dbReference>
<keyword evidence="2" id="KW-0004">4Fe-4S</keyword>
<dbReference type="InterPro" id="IPR017896">
    <property type="entry name" value="4Fe4S_Fe-S-bd"/>
</dbReference>
<evidence type="ECO:0000256" key="3">
    <source>
        <dbReference type="ARBA" id="ARBA00022723"/>
    </source>
</evidence>
<dbReference type="InterPro" id="IPR003741">
    <property type="entry name" value="LUD_dom"/>
</dbReference>
<dbReference type="GO" id="GO:0016491">
    <property type="term" value="F:oxidoreductase activity"/>
    <property type="evidence" value="ECO:0007669"/>
    <property type="project" value="UniProtKB-ARBA"/>
</dbReference>
<dbReference type="Gene3D" id="1.10.1060.10">
    <property type="entry name" value="Alpha-helical ferredoxin"/>
    <property type="match status" value="1"/>
</dbReference>
<keyword evidence="3" id="KW-0479">Metal-binding</keyword>
<dbReference type="SUPFAM" id="SSF100950">
    <property type="entry name" value="NagB/RpiA/CoA transferase-like"/>
    <property type="match status" value="1"/>
</dbReference>
<dbReference type="Pfam" id="PF02754">
    <property type="entry name" value="CCG"/>
    <property type="match status" value="2"/>
</dbReference>
<evidence type="ECO:0000313" key="9">
    <source>
        <dbReference type="EMBL" id="SCY55355.1"/>
    </source>
</evidence>
<evidence type="ECO:0000256" key="2">
    <source>
        <dbReference type="ARBA" id="ARBA00022485"/>
    </source>
</evidence>
<organism evidence="9 10">
    <name type="scientific">Desulfoluna spongiiphila</name>
    <dbReference type="NCBI Taxonomy" id="419481"/>
    <lineage>
        <taxon>Bacteria</taxon>
        <taxon>Pseudomonadati</taxon>
        <taxon>Thermodesulfobacteriota</taxon>
        <taxon>Desulfobacteria</taxon>
        <taxon>Desulfobacterales</taxon>
        <taxon>Desulfolunaceae</taxon>
        <taxon>Desulfoluna</taxon>
    </lineage>
</organism>
<evidence type="ECO:0000256" key="4">
    <source>
        <dbReference type="ARBA" id="ARBA00022737"/>
    </source>
</evidence>
<dbReference type="EMBL" id="FMUX01000011">
    <property type="protein sequence ID" value="SCY55355.1"/>
    <property type="molecule type" value="Genomic_DNA"/>
</dbReference>
<evidence type="ECO:0000256" key="7">
    <source>
        <dbReference type="ARBA" id="ARBA00023014"/>
    </source>
</evidence>
<keyword evidence="5" id="KW-0249">Electron transport</keyword>
<keyword evidence="4" id="KW-0677">Repeat</keyword>
<dbReference type="Gene3D" id="3.40.50.10420">
    <property type="entry name" value="NagB/RpiA/CoA transferase-like"/>
    <property type="match status" value="1"/>
</dbReference>
<accession>A0A1G5GUR7</accession>
<sequence>MIHTPETDKAFKKQIKESLEKDFMRKTLNNFSVAYRQSRANAFSDLDLDGLRNDVACMKDEGIPHLSELFDAFKKNAEAAGTVIHVARDAEEANRIIAEIAKENNVKSIVKSKSMTAEETFLNDHLEKDGYEVVETDLGEWIIQMRHEGPSHMVMPAIHLSRYQVGELFSGVTARKQDPEDIEGLVKVARKELRPKFIGADMGISGGNFAIANSGAIGLVTNEGNARLTTTLPRVHVALMGFDKLVPDMASAMKILKILPRNATGQALTSYVTWIKGTNECATGPEGRKVQHIVFLDNGRLELAKDPIFAEALRCIRCGACANVCPIYRMVGGHTFGHVYIGAIGLILTPFFHGKEKAREIVKCCLNCQSCKSVCPSKIDLPYLIKNVYAKIQDEDGKKPFKTRMTSMLLKNRRLFHAALKTASKMQGPATDGPYIRHLPTLLMGDHNFRRLPAIAERSLRDDWKKVKPKVTKPILKVALFGGCAGDFIYPEHGKAFARLCEAYNISVEYPMDQTCCGLPTMMMAQMDTAKEIAAQNVKAFKAGNYDYIVTLCASCGSHIKENFPKLLTKEGAVPAEAQAMADKLIDFSSFMNDVVKVKAEDFMNLGRKVTYHYPCHLVRGLDVTEAPMALLEKAGVDYKECDESQVCCGFSGSFSVDFPMISKNMLSHKLDNVEATHASTLVTDCPGCVLQLKGGIKARGMNVTVKHMAEVLLEEKK</sequence>
<gene>
    <name evidence="9" type="ORF">SAMN05216233_111155</name>
</gene>
<keyword evidence="1" id="KW-0813">Transport</keyword>
<dbReference type="PANTHER" id="PTHR47153:SF2">
    <property type="entry name" value="LACTATE UTILIZATION PROTEIN B"/>
    <property type="match status" value="1"/>
</dbReference>
<dbReference type="SUPFAM" id="SSF54862">
    <property type="entry name" value="4Fe-4S ferredoxins"/>
    <property type="match status" value="1"/>
</dbReference>
<dbReference type="GO" id="GO:0046872">
    <property type="term" value="F:metal ion binding"/>
    <property type="evidence" value="ECO:0007669"/>
    <property type="project" value="UniProtKB-KW"/>
</dbReference>
<evidence type="ECO:0000256" key="6">
    <source>
        <dbReference type="ARBA" id="ARBA00023004"/>
    </source>
</evidence>
<dbReference type="PROSITE" id="PS51379">
    <property type="entry name" value="4FE4S_FER_2"/>
    <property type="match status" value="1"/>
</dbReference>
<dbReference type="Pfam" id="PF13183">
    <property type="entry name" value="Fer4_8"/>
    <property type="match status" value="1"/>
</dbReference>
<dbReference type="InterPro" id="IPR017900">
    <property type="entry name" value="4Fe4S_Fe_S_CS"/>
</dbReference>
<dbReference type="STRING" id="419481.SAMN05216233_111155"/>
<evidence type="ECO:0000256" key="1">
    <source>
        <dbReference type="ARBA" id="ARBA00022448"/>
    </source>
</evidence>
<proteinExistence type="predicted"/>
<dbReference type="AlphaFoldDB" id="A0A1G5GUR7"/>
<dbReference type="PROSITE" id="PS00198">
    <property type="entry name" value="4FE4S_FER_1"/>
    <property type="match status" value="2"/>
</dbReference>
<dbReference type="NCBIfam" id="NF045670">
    <property type="entry name" value="quin_L_LdhH"/>
    <property type="match status" value="1"/>
</dbReference>
<reference evidence="9 10" key="1">
    <citation type="submission" date="2016-10" db="EMBL/GenBank/DDBJ databases">
        <authorList>
            <person name="de Groot N.N."/>
        </authorList>
    </citation>
    <scope>NUCLEOTIDE SEQUENCE [LARGE SCALE GENOMIC DNA]</scope>
    <source>
        <strain evidence="9 10">AA1</strain>
    </source>
</reference>
<dbReference type="InterPro" id="IPR024185">
    <property type="entry name" value="FTHF_cligase-like_sf"/>
</dbReference>
<dbReference type="InterPro" id="IPR004017">
    <property type="entry name" value="Cys_rich_dom"/>
</dbReference>
<dbReference type="RefSeq" id="WP_092211754.1">
    <property type="nucleotide sequence ID" value="NZ_FMUX01000011.1"/>
</dbReference>
<dbReference type="Proteomes" id="UP000198870">
    <property type="component" value="Unassembled WGS sequence"/>
</dbReference>
<dbReference type="InterPro" id="IPR037171">
    <property type="entry name" value="NagB/RpiA_transferase-like"/>
</dbReference>
<evidence type="ECO:0000313" key="10">
    <source>
        <dbReference type="Proteomes" id="UP000198870"/>
    </source>
</evidence>
<evidence type="ECO:0000259" key="8">
    <source>
        <dbReference type="PROSITE" id="PS51379"/>
    </source>
</evidence>
<dbReference type="InterPro" id="IPR054704">
    <property type="entry name" value="Quin_L_LdhH-like"/>
</dbReference>
<protein>
    <submittedName>
        <fullName evidence="9">Iron-sulfur cluster-binding protein</fullName>
    </submittedName>
</protein>
<keyword evidence="7" id="KW-0411">Iron-sulfur</keyword>
<dbReference type="GO" id="GO:0051539">
    <property type="term" value="F:4 iron, 4 sulfur cluster binding"/>
    <property type="evidence" value="ECO:0007669"/>
    <property type="project" value="UniProtKB-KW"/>
</dbReference>
<feature type="domain" description="4Fe-4S ferredoxin-type" evidence="8">
    <location>
        <begin position="305"/>
        <end position="333"/>
    </location>
</feature>
<dbReference type="InterPro" id="IPR009051">
    <property type="entry name" value="Helical_ferredxn"/>
</dbReference>